<comment type="similarity">
    <text evidence="14 16">Belongs to the type III pantothenate kinase family.</text>
</comment>
<dbReference type="PANTHER" id="PTHR34265:SF1">
    <property type="entry name" value="TYPE III PANTOTHENATE KINASE"/>
    <property type="match status" value="1"/>
</dbReference>
<comment type="caution">
    <text evidence="16">Lacks conserved residue(s) required for the propagation of feature annotation.</text>
</comment>
<evidence type="ECO:0000256" key="15">
    <source>
        <dbReference type="ARBA" id="ARBA00040883"/>
    </source>
</evidence>
<evidence type="ECO:0000256" key="6">
    <source>
        <dbReference type="ARBA" id="ARBA00012102"/>
    </source>
</evidence>
<dbReference type="EMBL" id="JBEWZI010000007">
    <property type="protein sequence ID" value="MET7014210.1"/>
    <property type="molecule type" value="Genomic_DNA"/>
</dbReference>
<dbReference type="PANTHER" id="PTHR34265">
    <property type="entry name" value="TYPE III PANTOTHENATE KINASE"/>
    <property type="match status" value="1"/>
</dbReference>
<accession>A0ABV2TJW4</accession>
<name>A0ABV2TJW4_9RHOO</name>
<organism evidence="17 18">
    <name type="scientific">Uliginosibacterium flavum</name>
    <dbReference type="NCBI Taxonomy" id="1396831"/>
    <lineage>
        <taxon>Bacteria</taxon>
        <taxon>Pseudomonadati</taxon>
        <taxon>Pseudomonadota</taxon>
        <taxon>Betaproteobacteria</taxon>
        <taxon>Rhodocyclales</taxon>
        <taxon>Zoogloeaceae</taxon>
        <taxon>Uliginosibacterium</taxon>
    </lineage>
</organism>
<keyword evidence="13 16" id="KW-0173">Coenzyme A biosynthesis</keyword>
<dbReference type="HAMAP" id="MF_01274">
    <property type="entry name" value="Pantothen_kinase_3"/>
    <property type="match status" value="1"/>
</dbReference>
<comment type="cofactor">
    <cofactor evidence="16">
        <name>NH4(+)</name>
        <dbReference type="ChEBI" id="CHEBI:28938"/>
    </cofactor>
    <cofactor evidence="16">
        <name>K(+)</name>
        <dbReference type="ChEBI" id="CHEBI:29103"/>
    </cofactor>
    <text evidence="16">A monovalent cation. Ammonium or potassium.</text>
</comment>
<evidence type="ECO:0000256" key="4">
    <source>
        <dbReference type="ARBA" id="ARBA00005225"/>
    </source>
</evidence>
<gene>
    <name evidence="16" type="primary">coaX</name>
    <name evidence="17" type="ORF">ABXR19_08400</name>
</gene>
<sequence>MFLLIDAGNSRVKIACHDGSHWLLRSALDDVTQLLASLPAGFRPQRILIANVAGPAMAERLQQALAGFSAPVEWLQASATRCGLRCDYAQPAQLGPDRWAAAIGAWQQLRADCLVVCAGTATTVDIVRQPGIFAGGCILPGLDLMLEALSSKTAALPRAQGCLPVEALLTPPTETHAAIRTGCLHAQLGAIERMVALLPANAPILLAGGHAEALAPHLGARARLQPWLIMDGLLAIATESGKNATTGESS</sequence>
<evidence type="ECO:0000313" key="17">
    <source>
        <dbReference type="EMBL" id="MET7014210.1"/>
    </source>
</evidence>
<feature type="binding site" evidence="16">
    <location>
        <position position="175"/>
    </location>
    <ligand>
        <name>substrate</name>
    </ligand>
</feature>
<dbReference type="Pfam" id="PF03309">
    <property type="entry name" value="Pan_kinase"/>
    <property type="match status" value="1"/>
</dbReference>
<evidence type="ECO:0000256" key="1">
    <source>
        <dbReference type="ARBA" id="ARBA00001206"/>
    </source>
</evidence>
<evidence type="ECO:0000256" key="10">
    <source>
        <dbReference type="ARBA" id="ARBA00022777"/>
    </source>
</evidence>
<feature type="binding site" evidence="16">
    <location>
        <position position="88"/>
    </location>
    <ligand>
        <name>substrate</name>
    </ligand>
</feature>
<comment type="caution">
    <text evidence="17">The sequence shown here is derived from an EMBL/GenBank/DDBJ whole genome shotgun (WGS) entry which is preliminary data.</text>
</comment>
<dbReference type="InterPro" id="IPR043129">
    <property type="entry name" value="ATPase_NBD"/>
</dbReference>
<dbReference type="EC" id="2.7.1.33" evidence="6 16"/>
<feature type="active site" description="Proton acceptor" evidence="16">
    <location>
        <position position="97"/>
    </location>
</feature>
<feature type="binding site" evidence="16">
    <location>
        <position position="120"/>
    </location>
    <ligand>
        <name>ATP</name>
        <dbReference type="ChEBI" id="CHEBI:30616"/>
    </ligand>
</feature>
<comment type="cofactor">
    <cofactor evidence="2">
        <name>K(+)</name>
        <dbReference type="ChEBI" id="CHEBI:29103"/>
    </cofactor>
</comment>
<evidence type="ECO:0000313" key="18">
    <source>
        <dbReference type="Proteomes" id="UP001549691"/>
    </source>
</evidence>
<evidence type="ECO:0000256" key="2">
    <source>
        <dbReference type="ARBA" id="ARBA00001958"/>
    </source>
</evidence>
<dbReference type="GO" id="GO:0004594">
    <property type="term" value="F:pantothenate kinase activity"/>
    <property type="evidence" value="ECO:0007669"/>
    <property type="project" value="UniProtKB-EC"/>
</dbReference>
<dbReference type="RefSeq" id="WP_354600670.1">
    <property type="nucleotide sequence ID" value="NZ_JBEWZI010000007.1"/>
</dbReference>
<evidence type="ECO:0000256" key="5">
    <source>
        <dbReference type="ARBA" id="ARBA00011738"/>
    </source>
</evidence>
<evidence type="ECO:0000256" key="14">
    <source>
        <dbReference type="ARBA" id="ARBA00038036"/>
    </source>
</evidence>
<dbReference type="InterPro" id="IPR004619">
    <property type="entry name" value="Type_III_PanK"/>
</dbReference>
<comment type="subunit">
    <text evidence="5 16">Homodimer.</text>
</comment>
<evidence type="ECO:0000256" key="16">
    <source>
        <dbReference type="HAMAP-Rule" id="MF_01274"/>
    </source>
</evidence>
<comment type="function">
    <text evidence="16">Catalyzes the phosphorylation of pantothenate (Pan), the first step in CoA biosynthesis.</text>
</comment>
<keyword evidence="9 16" id="KW-0547">Nucleotide-binding</keyword>
<dbReference type="SUPFAM" id="SSF53067">
    <property type="entry name" value="Actin-like ATPase domain"/>
    <property type="match status" value="2"/>
</dbReference>
<dbReference type="CDD" id="cd24015">
    <property type="entry name" value="ASKHA_NBD_PanK-III"/>
    <property type="match status" value="1"/>
</dbReference>
<evidence type="ECO:0000256" key="13">
    <source>
        <dbReference type="ARBA" id="ARBA00022993"/>
    </source>
</evidence>
<keyword evidence="8 16" id="KW-0808">Transferase</keyword>
<protein>
    <recommendedName>
        <fullName evidence="15 16">Type III pantothenate kinase</fullName>
        <ecNumber evidence="6 16">2.7.1.33</ecNumber>
    </recommendedName>
    <alternativeName>
        <fullName evidence="16">PanK-III</fullName>
    </alternativeName>
    <alternativeName>
        <fullName evidence="16">Pantothenic acid kinase</fullName>
    </alternativeName>
</protein>
<feature type="binding site" evidence="16">
    <location>
        <begin position="6"/>
        <end position="13"/>
    </location>
    <ligand>
        <name>ATP</name>
        <dbReference type="ChEBI" id="CHEBI:30616"/>
    </ligand>
</feature>
<keyword evidence="7 16" id="KW-0963">Cytoplasm</keyword>
<proteinExistence type="inferred from homology"/>
<evidence type="ECO:0000256" key="9">
    <source>
        <dbReference type="ARBA" id="ARBA00022741"/>
    </source>
</evidence>
<evidence type="ECO:0000256" key="8">
    <source>
        <dbReference type="ARBA" id="ARBA00022679"/>
    </source>
</evidence>
<keyword evidence="12 16" id="KW-0630">Potassium</keyword>
<comment type="catalytic activity">
    <reaction evidence="1 16">
        <text>(R)-pantothenate + ATP = (R)-4'-phosphopantothenate + ADP + H(+)</text>
        <dbReference type="Rhea" id="RHEA:16373"/>
        <dbReference type="ChEBI" id="CHEBI:10986"/>
        <dbReference type="ChEBI" id="CHEBI:15378"/>
        <dbReference type="ChEBI" id="CHEBI:29032"/>
        <dbReference type="ChEBI" id="CHEBI:30616"/>
        <dbReference type="ChEBI" id="CHEBI:456216"/>
        <dbReference type="EC" id="2.7.1.33"/>
    </reaction>
</comment>
<keyword evidence="10 16" id="KW-0418">Kinase</keyword>
<dbReference type="NCBIfam" id="TIGR00671">
    <property type="entry name" value="baf"/>
    <property type="match status" value="1"/>
</dbReference>
<feature type="binding site" evidence="16">
    <location>
        <begin position="95"/>
        <end position="98"/>
    </location>
    <ligand>
        <name>substrate</name>
    </ligand>
</feature>
<dbReference type="Proteomes" id="UP001549691">
    <property type="component" value="Unassembled WGS sequence"/>
</dbReference>
<comment type="pathway">
    <text evidence="4 16">Cofactor biosynthesis; coenzyme A biosynthesis; CoA from (R)-pantothenate: step 1/5.</text>
</comment>
<comment type="subcellular location">
    <subcellularLocation>
        <location evidence="3 16">Cytoplasm</location>
    </subcellularLocation>
</comment>
<keyword evidence="18" id="KW-1185">Reference proteome</keyword>
<reference evidence="17 18" key="1">
    <citation type="submission" date="2024-07" db="EMBL/GenBank/DDBJ databases">
        <title>Uliginosibacterium flavum JJ3220;KACC:17644.</title>
        <authorList>
            <person name="Kim M.K."/>
        </authorList>
    </citation>
    <scope>NUCLEOTIDE SEQUENCE [LARGE SCALE GENOMIC DNA]</scope>
    <source>
        <strain evidence="17 18">KACC:17644</strain>
    </source>
</reference>
<evidence type="ECO:0000256" key="12">
    <source>
        <dbReference type="ARBA" id="ARBA00022958"/>
    </source>
</evidence>
<dbReference type="Gene3D" id="3.30.420.40">
    <property type="match status" value="2"/>
</dbReference>
<evidence type="ECO:0000256" key="7">
    <source>
        <dbReference type="ARBA" id="ARBA00022490"/>
    </source>
</evidence>
<keyword evidence="11 16" id="KW-0067">ATP-binding</keyword>
<evidence type="ECO:0000256" key="3">
    <source>
        <dbReference type="ARBA" id="ARBA00004496"/>
    </source>
</evidence>
<evidence type="ECO:0000256" key="11">
    <source>
        <dbReference type="ARBA" id="ARBA00022840"/>
    </source>
</evidence>